<organism evidence="3">
    <name type="scientific">marine metagenome</name>
    <dbReference type="NCBI Taxonomy" id="408172"/>
    <lineage>
        <taxon>unclassified sequences</taxon>
        <taxon>metagenomes</taxon>
        <taxon>ecological metagenomes</taxon>
    </lineage>
</organism>
<feature type="non-terminal residue" evidence="3">
    <location>
        <position position="1"/>
    </location>
</feature>
<dbReference type="Gene3D" id="3.40.50.300">
    <property type="entry name" value="P-loop containing nucleotide triphosphate hydrolases"/>
    <property type="match status" value="1"/>
</dbReference>
<dbReference type="Gene3D" id="1.10.8.80">
    <property type="entry name" value="Magnesium chelatase subunit I, C-Terminal domain"/>
    <property type="match status" value="1"/>
</dbReference>
<dbReference type="SMART" id="SM00382">
    <property type="entry name" value="AAA"/>
    <property type="match status" value="1"/>
</dbReference>
<dbReference type="AlphaFoldDB" id="A0A382WWE4"/>
<name>A0A382WWE4_9ZZZZ</name>
<dbReference type="PANTHER" id="PTHR35023">
    <property type="entry name" value="CHELATASE-RELATED"/>
    <property type="match status" value="1"/>
</dbReference>
<dbReference type="GO" id="GO:0016887">
    <property type="term" value="F:ATP hydrolysis activity"/>
    <property type="evidence" value="ECO:0007669"/>
    <property type="project" value="InterPro"/>
</dbReference>
<evidence type="ECO:0000259" key="2">
    <source>
        <dbReference type="SMART" id="SM00382"/>
    </source>
</evidence>
<protein>
    <recommendedName>
        <fullName evidence="2">AAA+ ATPase domain-containing protein</fullName>
    </recommendedName>
</protein>
<dbReference type="Pfam" id="PF07728">
    <property type="entry name" value="AAA_5"/>
    <property type="match status" value="1"/>
</dbReference>
<dbReference type="InterPro" id="IPR041628">
    <property type="entry name" value="ChlI/MoxR_AAA_lid"/>
</dbReference>
<evidence type="ECO:0000256" key="1">
    <source>
        <dbReference type="SAM" id="Coils"/>
    </source>
</evidence>
<feature type="non-terminal residue" evidence="3">
    <location>
        <position position="274"/>
    </location>
</feature>
<accession>A0A382WWE4</accession>
<proteinExistence type="predicted"/>
<dbReference type="PANTHER" id="PTHR35023:SF1">
    <property type="entry name" value="MG-PROTOPORPHYRIN IX CHELATASE"/>
    <property type="match status" value="1"/>
</dbReference>
<keyword evidence="1" id="KW-0175">Coiled coil</keyword>
<dbReference type="Pfam" id="PF17863">
    <property type="entry name" value="AAA_lid_2"/>
    <property type="match status" value="1"/>
</dbReference>
<sequence>SLFPFTAIVGMDLARHSLIYHAIDRTLGGTVLMGHRGCAKSTMVRAFQEILRQDDSSEAPFVEVPLGASEERLLGSVDAARLVEQGEWKEHRGLLEQAHDGVLYVDEVNLLPDHLVDQTLDAAASGRYRLEREGLSREVEARFILVGTMNPEEGDLRPQLLDRFTHGIIIRDDYTSEERREIVRARMAFEDDPEGFRKEHEAALEELKDRIRNARVRLKSIKIHEEQRVSVSEHATSLGLEGVRAELGVLRTARCAAAWRGDDVVQEEDLEEAW</sequence>
<evidence type="ECO:0000313" key="3">
    <source>
        <dbReference type="EMBL" id="SVD62900.1"/>
    </source>
</evidence>
<dbReference type="EMBL" id="UINC01162898">
    <property type="protein sequence ID" value="SVD62900.1"/>
    <property type="molecule type" value="Genomic_DNA"/>
</dbReference>
<dbReference type="InterPro" id="IPR003593">
    <property type="entry name" value="AAA+_ATPase"/>
</dbReference>
<dbReference type="InterPro" id="IPR052989">
    <property type="entry name" value="Mg-chelatase_DI-like"/>
</dbReference>
<feature type="coiled-coil region" evidence="1">
    <location>
        <begin position="197"/>
        <end position="224"/>
    </location>
</feature>
<feature type="domain" description="AAA+ ATPase" evidence="2">
    <location>
        <begin position="26"/>
        <end position="186"/>
    </location>
</feature>
<dbReference type="InterPro" id="IPR027417">
    <property type="entry name" value="P-loop_NTPase"/>
</dbReference>
<dbReference type="InterPro" id="IPR011704">
    <property type="entry name" value="ATPase_dyneun-rel_AAA"/>
</dbReference>
<reference evidence="3" key="1">
    <citation type="submission" date="2018-05" db="EMBL/GenBank/DDBJ databases">
        <authorList>
            <person name="Lanie J.A."/>
            <person name="Ng W.-L."/>
            <person name="Kazmierczak K.M."/>
            <person name="Andrzejewski T.M."/>
            <person name="Davidsen T.M."/>
            <person name="Wayne K.J."/>
            <person name="Tettelin H."/>
            <person name="Glass J.I."/>
            <person name="Rusch D."/>
            <person name="Podicherti R."/>
            <person name="Tsui H.-C.T."/>
            <person name="Winkler M.E."/>
        </authorList>
    </citation>
    <scope>NUCLEOTIDE SEQUENCE</scope>
</reference>
<dbReference type="SUPFAM" id="SSF52540">
    <property type="entry name" value="P-loop containing nucleoside triphosphate hydrolases"/>
    <property type="match status" value="1"/>
</dbReference>
<gene>
    <name evidence="3" type="ORF">METZ01_LOCUS415754</name>
</gene>
<dbReference type="CDD" id="cd00009">
    <property type="entry name" value="AAA"/>
    <property type="match status" value="1"/>
</dbReference>
<dbReference type="GO" id="GO:0005524">
    <property type="term" value="F:ATP binding"/>
    <property type="evidence" value="ECO:0007669"/>
    <property type="project" value="InterPro"/>
</dbReference>